<comment type="subunit">
    <text evidence="1">Homodimer.</text>
</comment>
<feature type="signal peptide" evidence="1">
    <location>
        <begin position="1"/>
        <end position="21"/>
    </location>
</feature>
<gene>
    <name evidence="2" type="ORF">ACJRO7_019731</name>
</gene>
<dbReference type="Proteomes" id="UP001634007">
    <property type="component" value="Unassembled WGS sequence"/>
</dbReference>
<dbReference type="InterPro" id="IPR004265">
    <property type="entry name" value="Dirigent"/>
</dbReference>
<keyword evidence="1" id="KW-0052">Apoplast</keyword>
<keyword evidence="1" id="KW-0732">Signal</keyword>
<reference evidence="2 3" key="1">
    <citation type="submission" date="2024-11" db="EMBL/GenBank/DDBJ databases">
        <title>Chromosome-level genome assembly of Eucalyptus globulus Labill. provides insights into its genome evolution.</title>
        <authorList>
            <person name="Li X."/>
        </authorList>
    </citation>
    <scope>NUCLEOTIDE SEQUENCE [LARGE SCALE GENOMIC DNA]</scope>
    <source>
        <strain evidence="2">CL2024</strain>
        <tissue evidence="2">Fresh tender leaves</tissue>
    </source>
</reference>
<keyword evidence="3" id="KW-1185">Reference proteome</keyword>
<name>A0ABD3KEC7_EUCGL</name>
<dbReference type="GO" id="GO:0048046">
    <property type="term" value="C:apoplast"/>
    <property type="evidence" value="ECO:0007669"/>
    <property type="project" value="UniProtKB-SubCell"/>
</dbReference>
<comment type="caution">
    <text evidence="2">The sequence shown here is derived from an EMBL/GenBank/DDBJ whole genome shotgun (WGS) entry which is preliminary data.</text>
</comment>
<dbReference type="AlphaFoldDB" id="A0ABD3KEC7"/>
<dbReference type="EMBL" id="JBJKBG010000005">
    <property type="protein sequence ID" value="KAL3738250.1"/>
    <property type="molecule type" value="Genomic_DNA"/>
</dbReference>
<comment type="subcellular location">
    <subcellularLocation>
        <location evidence="1">Secreted</location>
        <location evidence="1">Extracellular space</location>
        <location evidence="1">Apoplast</location>
    </subcellularLocation>
</comment>
<dbReference type="Pfam" id="PF03018">
    <property type="entry name" value="Dirigent"/>
    <property type="match status" value="1"/>
</dbReference>
<proteinExistence type="inferred from homology"/>
<comment type="similarity">
    <text evidence="1">Belongs to the plant dirigent protein family.</text>
</comment>
<dbReference type="PANTHER" id="PTHR46442">
    <property type="entry name" value="DIRIGENT PROTEIN"/>
    <property type="match status" value="1"/>
</dbReference>
<sequence>MRNISHNFFFIFVLLFTLQHAFESKTILKEDRPCKRFVLFLHDKLFNGADAANATSAAVTKKIDRFGDFFFGKMVVLNDPVTRGRVLYLGLEDFLQCVVGFSLVFNSTEHRGTLNIMGADIIADKVRFFSVVGGTGDFFMTRGIVVVELDSFEGLDYFHLKMDIKLYECY</sequence>
<organism evidence="2 3">
    <name type="scientific">Eucalyptus globulus</name>
    <name type="common">Tasmanian blue gum</name>
    <dbReference type="NCBI Taxonomy" id="34317"/>
    <lineage>
        <taxon>Eukaryota</taxon>
        <taxon>Viridiplantae</taxon>
        <taxon>Streptophyta</taxon>
        <taxon>Embryophyta</taxon>
        <taxon>Tracheophyta</taxon>
        <taxon>Spermatophyta</taxon>
        <taxon>Magnoliopsida</taxon>
        <taxon>eudicotyledons</taxon>
        <taxon>Gunneridae</taxon>
        <taxon>Pentapetalae</taxon>
        <taxon>rosids</taxon>
        <taxon>malvids</taxon>
        <taxon>Myrtales</taxon>
        <taxon>Myrtaceae</taxon>
        <taxon>Myrtoideae</taxon>
        <taxon>Eucalypteae</taxon>
        <taxon>Eucalyptus</taxon>
    </lineage>
</organism>
<accession>A0ABD3KEC7</accession>
<evidence type="ECO:0000256" key="1">
    <source>
        <dbReference type="RuleBase" id="RU363099"/>
    </source>
</evidence>
<evidence type="ECO:0000313" key="2">
    <source>
        <dbReference type="EMBL" id="KAL3738250.1"/>
    </source>
</evidence>
<protein>
    <recommendedName>
        <fullName evidence="1">Dirigent protein</fullName>
    </recommendedName>
</protein>
<feature type="chain" id="PRO_5044530162" description="Dirigent protein" evidence="1">
    <location>
        <begin position="22"/>
        <end position="170"/>
    </location>
</feature>
<evidence type="ECO:0000313" key="3">
    <source>
        <dbReference type="Proteomes" id="UP001634007"/>
    </source>
</evidence>
<comment type="function">
    <text evidence="1">Dirigent proteins impart stereoselectivity on the phenoxy radical-coupling reaction, yielding optically active lignans from two molecules of coniferyl alcohol in the biosynthesis of lignans, flavonolignans, and alkaloids and thus plays a central role in plant secondary metabolism.</text>
</comment>
<keyword evidence="1" id="KW-0964">Secreted</keyword>
<dbReference type="PANTHER" id="PTHR46442:SF6">
    <property type="entry name" value="DIRIGENT PROTEIN 5"/>
    <property type="match status" value="1"/>
</dbReference>